<dbReference type="GO" id="GO:0004016">
    <property type="term" value="F:adenylate cyclase activity"/>
    <property type="evidence" value="ECO:0007669"/>
    <property type="project" value="UniProtKB-ARBA"/>
</dbReference>
<evidence type="ECO:0000313" key="5">
    <source>
        <dbReference type="Proteomes" id="UP000265955"/>
    </source>
</evidence>
<gene>
    <name evidence="4" type="ORF">D3871_13880</name>
</gene>
<comment type="caution">
    <text evidence="4">The sequence shown here is derived from an EMBL/GenBank/DDBJ whole genome shotgun (WGS) entry which is preliminary data.</text>
</comment>
<dbReference type="OrthoDB" id="9802500at2"/>
<accession>A0A3A3FUL4</accession>
<keyword evidence="5" id="KW-1185">Reference proteome</keyword>
<feature type="signal peptide" evidence="2">
    <location>
        <begin position="1"/>
        <end position="22"/>
    </location>
</feature>
<feature type="transmembrane region" description="Helical" evidence="1">
    <location>
        <begin position="357"/>
        <end position="376"/>
    </location>
</feature>
<dbReference type="EMBL" id="QYUO01000001">
    <property type="protein sequence ID" value="RJF99493.1"/>
    <property type="molecule type" value="Genomic_DNA"/>
</dbReference>
<dbReference type="PROSITE" id="PS50125">
    <property type="entry name" value="GUANYLATE_CYCLASE_2"/>
    <property type="match status" value="1"/>
</dbReference>
<reference evidence="5" key="1">
    <citation type="submission" date="2018-09" db="EMBL/GenBank/DDBJ databases">
        <authorList>
            <person name="Zhu H."/>
        </authorList>
    </citation>
    <scope>NUCLEOTIDE SEQUENCE [LARGE SCALE GENOMIC DNA]</scope>
    <source>
        <strain evidence="5">K1R23-30</strain>
    </source>
</reference>
<evidence type="ECO:0000313" key="4">
    <source>
        <dbReference type="EMBL" id="RJF99493.1"/>
    </source>
</evidence>
<name>A0A3A3FUL4_9BURK</name>
<keyword evidence="1" id="KW-0812">Transmembrane</keyword>
<dbReference type="SMART" id="SM00044">
    <property type="entry name" value="CYCc"/>
    <property type="match status" value="1"/>
</dbReference>
<dbReference type="CDD" id="cd07302">
    <property type="entry name" value="CHD"/>
    <property type="match status" value="1"/>
</dbReference>
<organism evidence="4 5">
    <name type="scientific">Noviherbaspirillum saxi</name>
    <dbReference type="NCBI Taxonomy" id="2320863"/>
    <lineage>
        <taxon>Bacteria</taxon>
        <taxon>Pseudomonadati</taxon>
        <taxon>Pseudomonadota</taxon>
        <taxon>Betaproteobacteria</taxon>
        <taxon>Burkholderiales</taxon>
        <taxon>Oxalobacteraceae</taxon>
        <taxon>Noviherbaspirillum</taxon>
    </lineage>
</organism>
<dbReference type="InterPro" id="IPR050697">
    <property type="entry name" value="Adenylyl/Guanylyl_Cyclase_3/4"/>
</dbReference>
<dbReference type="SUPFAM" id="SSF55073">
    <property type="entry name" value="Nucleotide cyclase"/>
    <property type="match status" value="1"/>
</dbReference>
<protein>
    <submittedName>
        <fullName evidence="4">Adenylate/guanylate cyclase domain-containing protein</fullName>
    </submittedName>
</protein>
<evidence type="ECO:0000256" key="1">
    <source>
        <dbReference type="SAM" id="Phobius"/>
    </source>
</evidence>
<dbReference type="AlphaFoldDB" id="A0A3A3FUL4"/>
<dbReference type="InterPro" id="IPR029787">
    <property type="entry name" value="Nucleotide_cyclase"/>
</dbReference>
<dbReference type="Proteomes" id="UP000265955">
    <property type="component" value="Unassembled WGS sequence"/>
</dbReference>
<feature type="transmembrane region" description="Helical" evidence="1">
    <location>
        <begin position="326"/>
        <end position="345"/>
    </location>
</feature>
<dbReference type="RefSeq" id="WP_119769431.1">
    <property type="nucleotide sequence ID" value="NZ_QYUO01000001.1"/>
</dbReference>
<feature type="domain" description="Guanylate cyclase" evidence="3">
    <location>
        <begin position="449"/>
        <end position="581"/>
    </location>
</feature>
<keyword evidence="2" id="KW-0732">Signal</keyword>
<dbReference type="Pfam" id="PF05226">
    <property type="entry name" value="CHASE2"/>
    <property type="match status" value="1"/>
</dbReference>
<dbReference type="InterPro" id="IPR007890">
    <property type="entry name" value="CHASE2"/>
</dbReference>
<evidence type="ECO:0000256" key="2">
    <source>
        <dbReference type="SAM" id="SignalP"/>
    </source>
</evidence>
<dbReference type="PANTHER" id="PTHR43081:SF1">
    <property type="entry name" value="ADENYLATE CYCLASE, TERMINAL-DIFFERENTIATION SPECIFIC"/>
    <property type="match status" value="1"/>
</dbReference>
<dbReference type="GO" id="GO:0009190">
    <property type="term" value="P:cyclic nucleotide biosynthetic process"/>
    <property type="evidence" value="ECO:0007669"/>
    <property type="project" value="InterPro"/>
</dbReference>
<dbReference type="InterPro" id="IPR001054">
    <property type="entry name" value="A/G_cyclase"/>
</dbReference>
<evidence type="ECO:0000259" key="3">
    <source>
        <dbReference type="PROSITE" id="PS50125"/>
    </source>
</evidence>
<dbReference type="Pfam" id="PF00211">
    <property type="entry name" value="Guanylate_cyc"/>
    <property type="match status" value="1"/>
</dbReference>
<proteinExistence type="predicted"/>
<sequence>MFRFFLLGVALCAALIAPSALPGLFTPVDHALNDWRVRFSVQPHVESRIVIVDVDELSLAEQGAWPWPRETLARLIQTLIDDYKVAGIAVDMVFPEQRPNDRRLAEQLRRPEVTGAVVFDLEQRNLAALKFVLPPTLPVQIEEGAPQVPGVPVVTNHASLMPSRVGHITPIFDSDGAVRRLPPLVCSAGTSCRPSLALAAYAGMVGHARLDLRRGQGLLSAPWELSLQTDDGAPIVTLPLSDDGSLVVPYRHSRQDWTSVSAVDVLKRTPDPAVLKGVIVLLGGTALGLSDVIATPLGPVAAGLEPHVEILSALLDNDFPVAPRHGTLLAGALLLPFALLLGCLIRRYDKPLHRAAVFPAWLLATWAGGAIGAMAALQSAGILLPLSPLLVFPPLAVLLILSTELYRTGRDRAGIFAHLSAYLPRPVADRLTSFGQVNTSVDASRREITVLFADIHGFAGLSESTTPEVVARLMQRVFTEMAEAVVRHHGTIDKFIGDAIMAFWNAPEDDPLHASRALAAAHEIQARMTALAPFCEELGLLPIKVGIGLETGLALVGNFGSAHRRTFTALGEPVILASRLEGLTNMYKEQILVGQSCANALGQKDLRALGTVQIRGRIQPVTIYCADS</sequence>
<keyword evidence="1" id="KW-0472">Membrane</keyword>
<dbReference type="SMART" id="SM01080">
    <property type="entry name" value="CHASE2"/>
    <property type="match status" value="1"/>
</dbReference>
<keyword evidence="1" id="KW-1133">Transmembrane helix</keyword>
<dbReference type="GO" id="GO:0035556">
    <property type="term" value="P:intracellular signal transduction"/>
    <property type="evidence" value="ECO:0007669"/>
    <property type="project" value="InterPro"/>
</dbReference>
<feature type="chain" id="PRO_5017177446" evidence="2">
    <location>
        <begin position="23"/>
        <end position="628"/>
    </location>
</feature>
<dbReference type="PANTHER" id="PTHR43081">
    <property type="entry name" value="ADENYLATE CYCLASE, TERMINAL-DIFFERENTIATION SPECIFIC-RELATED"/>
    <property type="match status" value="1"/>
</dbReference>
<dbReference type="Gene3D" id="3.30.70.1230">
    <property type="entry name" value="Nucleotide cyclase"/>
    <property type="match status" value="1"/>
</dbReference>
<feature type="transmembrane region" description="Helical" evidence="1">
    <location>
        <begin position="382"/>
        <end position="402"/>
    </location>
</feature>